<accession>F4PSR1</accession>
<keyword evidence="2" id="KW-0689">Ribosomal protein</keyword>
<dbReference type="Pfam" id="PF00276">
    <property type="entry name" value="Ribosomal_L23"/>
    <property type="match status" value="1"/>
</dbReference>
<dbReference type="KEGG" id="dfa:DFA_01425"/>
<protein>
    <recommendedName>
        <fullName evidence="4">Large ribosomal subunit protein uL23m</fullName>
    </recommendedName>
</protein>
<evidence type="ECO:0000256" key="1">
    <source>
        <dbReference type="ARBA" id="ARBA00006700"/>
    </source>
</evidence>
<dbReference type="RefSeq" id="XP_004359389.1">
    <property type="nucleotide sequence ID" value="XM_004359332.1"/>
</dbReference>
<dbReference type="GO" id="GO:0032543">
    <property type="term" value="P:mitochondrial translation"/>
    <property type="evidence" value="ECO:0007669"/>
    <property type="project" value="TreeGrafter"/>
</dbReference>
<dbReference type="OMA" id="RVEPNYT"/>
<gene>
    <name evidence="5" type="ORF">DFA_01425</name>
</gene>
<dbReference type="STRING" id="1054147.F4PSR1"/>
<comment type="similarity">
    <text evidence="1">Belongs to the universal ribosomal protein uL23 family.</text>
</comment>
<proteinExistence type="inferred from homology"/>
<dbReference type="InterPro" id="IPR012677">
    <property type="entry name" value="Nucleotide-bd_a/b_plait_sf"/>
</dbReference>
<dbReference type="GO" id="GO:0005762">
    <property type="term" value="C:mitochondrial large ribosomal subunit"/>
    <property type="evidence" value="ECO:0007669"/>
    <property type="project" value="TreeGrafter"/>
</dbReference>
<dbReference type="PANTHER" id="PTHR12059:SF5">
    <property type="entry name" value="LARGE RIBOSOMAL SUBUNIT PROTEIN UL23M"/>
    <property type="match status" value="1"/>
</dbReference>
<name>F4PSR1_CACFS</name>
<organism evidence="5 6">
    <name type="scientific">Cavenderia fasciculata</name>
    <name type="common">Slime mold</name>
    <name type="synonym">Dictyostelium fasciculatum</name>
    <dbReference type="NCBI Taxonomy" id="261658"/>
    <lineage>
        <taxon>Eukaryota</taxon>
        <taxon>Amoebozoa</taxon>
        <taxon>Evosea</taxon>
        <taxon>Eumycetozoa</taxon>
        <taxon>Dictyostelia</taxon>
        <taxon>Acytosteliales</taxon>
        <taxon>Cavenderiaceae</taxon>
        <taxon>Cavenderia</taxon>
    </lineage>
</organism>
<sequence>MEIAKQTAQKATKYWNNIFFPNMQMTVIRKSFEQFPQTRKLEFRTSCDVGKLDIKGYMKSVYNVDVPKVNTLNVQGRVKRQGTKRAFRQKDWKKAIITVDPSDVQSLKR</sequence>
<evidence type="ECO:0000313" key="6">
    <source>
        <dbReference type="Proteomes" id="UP000007797"/>
    </source>
</evidence>
<evidence type="ECO:0000313" key="5">
    <source>
        <dbReference type="EMBL" id="EGG21539.1"/>
    </source>
</evidence>
<keyword evidence="3" id="KW-0687">Ribonucleoprotein</keyword>
<dbReference type="AlphaFoldDB" id="F4PSR1"/>
<dbReference type="GO" id="GO:0003735">
    <property type="term" value="F:structural constituent of ribosome"/>
    <property type="evidence" value="ECO:0007669"/>
    <property type="project" value="InterPro"/>
</dbReference>
<evidence type="ECO:0000256" key="3">
    <source>
        <dbReference type="ARBA" id="ARBA00023274"/>
    </source>
</evidence>
<dbReference type="Gene3D" id="3.30.70.330">
    <property type="match status" value="1"/>
</dbReference>
<dbReference type="InterPro" id="IPR013025">
    <property type="entry name" value="Ribosomal_uL23-like"/>
</dbReference>
<dbReference type="PANTHER" id="PTHR12059">
    <property type="entry name" value="RIBOSOMAL PROTEIN L23-RELATED"/>
    <property type="match status" value="1"/>
</dbReference>
<dbReference type="EMBL" id="GL883010">
    <property type="protein sequence ID" value="EGG21539.1"/>
    <property type="molecule type" value="Genomic_DNA"/>
</dbReference>
<evidence type="ECO:0000256" key="2">
    <source>
        <dbReference type="ARBA" id="ARBA00022980"/>
    </source>
</evidence>
<reference evidence="6" key="1">
    <citation type="journal article" date="2011" name="Genome Res.">
        <title>Phylogeny-wide analysis of social amoeba genomes highlights ancient origins for complex intercellular communication.</title>
        <authorList>
            <person name="Heidel A.J."/>
            <person name="Lawal H.M."/>
            <person name="Felder M."/>
            <person name="Schilde C."/>
            <person name="Helps N.R."/>
            <person name="Tunggal B."/>
            <person name="Rivero F."/>
            <person name="John U."/>
            <person name="Schleicher M."/>
            <person name="Eichinger L."/>
            <person name="Platzer M."/>
            <person name="Noegel A.A."/>
            <person name="Schaap P."/>
            <person name="Gloeckner G."/>
        </authorList>
    </citation>
    <scope>NUCLEOTIDE SEQUENCE [LARGE SCALE GENOMIC DNA]</scope>
    <source>
        <strain evidence="6">SH3</strain>
    </source>
</reference>
<dbReference type="Proteomes" id="UP000007797">
    <property type="component" value="Unassembled WGS sequence"/>
</dbReference>
<dbReference type="OrthoDB" id="275582at2759"/>
<keyword evidence="6" id="KW-1185">Reference proteome</keyword>
<evidence type="ECO:0000256" key="4">
    <source>
        <dbReference type="ARBA" id="ARBA00039977"/>
    </source>
</evidence>
<dbReference type="InterPro" id="IPR012678">
    <property type="entry name" value="Ribosomal_uL23/eL15/eS24_sf"/>
</dbReference>
<dbReference type="SUPFAM" id="SSF54189">
    <property type="entry name" value="Ribosomal proteins S24e, L23 and L15e"/>
    <property type="match status" value="1"/>
</dbReference>
<dbReference type="GeneID" id="14873391"/>